<dbReference type="InterPro" id="IPR032466">
    <property type="entry name" value="Metal_Hydrolase"/>
</dbReference>
<protein>
    <submittedName>
        <fullName evidence="7">Amidohydrolase</fullName>
    </submittedName>
</protein>
<evidence type="ECO:0000256" key="1">
    <source>
        <dbReference type="ARBA" id="ARBA00001947"/>
    </source>
</evidence>
<reference evidence="7 8" key="2">
    <citation type="journal article" date="2011" name="Stand. Genomic Sci.">
        <title>Complete genome sequence of Paludibacter propionicigenes type strain (WB4).</title>
        <authorList>
            <person name="Gronow S."/>
            <person name="Munk C."/>
            <person name="Lapidus A."/>
            <person name="Nolan M."/>
            <person name="Lucas S."/>
            <person name="Hammon N."/>
            <person name="Deshpande S."/>
            <person name="Cheng J.F."/>
            <person name="Tapia R."/>
            <person name="Han C."/>
            <person name="Goodwin L."/>
            <person name="Pitluck S."/>
            <person name="Liolios K."/>
            <person name="Ivanova N."/>
            <person name="Mavromatis K."/>
            <person name="Mikhailova N."/>
            <person name="Pati A."/>
            <person name="Chen A."/>
            <person name="Palaniappan K."/>
            <person name="Land M."/>
            <person name="Hauser L."/>
            <person name="Chang Y.J."/>
            <person name="Jeffries C.D."/>
            <person name="Brambilla E."/>
            <person name="Rohde M."/>
            <person name="Goker M."/>
            <person name="Detter J.C."/>
            <person name="Woyke T."/>
            <person name="Bristow J."/>
            <person name="Eisen J.A."/>
            <person name="Markowitz V."/>
            <person name="Hugenholtz P."/>
            <person name="Kyrpides N.C."/>
            <person name="Klenk H.P."/>
        </authorList>
    </citation>
    <scope>NUCLEOTIDE SEQUENCE [LARGE SCALE GENOMIC DNA]</scope>
    <source>
        <strain evidence="8">DSM 17365 / JCM 13257 / WB4</strain>
    </source>
</reference>
<comment type="cofactor">
    <cofactor evidence="1">
        <name>Zn(2+)</name>
        <dbReference type="ChEBI" id="CHEBI:29105"/>
    </cofactor>
</comment>
<keyword evidence="5 7" id="KW-0378">Hydrolase</keyword>
<proteinExistence type="inferred from homology"/>
<sequence length="449" mass="50023">MNSIQLIRNATIVNEGKSFVGSVVIDGKHIRAVYSDNQTIEISEPYTEIDATGLFLFPGVIDDQVHFRDPGLTHKGDLYTESKAAVAGGITSFFEMPNTKPQATIIDLLEDKYQAASQKSFANYSFLMGVTNDNFDELMKLNPRNVAGVKMFMGSSTGNMLVDNEKTLHKVFSELPLLIVTHCEDETTIKQNIAHYKDLLGDDIPVEYHPLIRNAEACYKSSSFAVELATKYNSRLHVFHLSSAKEMSLFSSDIKLKDKRITSEVCVHHLWFSDADYATYGNRIKWNPAIKSESDRLALIDAVNSGKIDVIATDHAPHLLSEKEGSCLTAASGGPLVQHSLVAMLQLVKQGVFTVEKVVEKMCHAPAELFRIENRGFIRPGYFADLVLVDSNSPWVVSKENILYKCGWSPFEGTKFDAAVSKTWVNGNLVYDNGLFDESVRGERLLFEC</sequence>
<dbReference type="Gene3D" id="2.30.40.10">
    <property type="entry name" value="Urease, subunit C, domain 1"/>
    <property type="match status" value="1"/>
</dbReference>
<dbReference type="InterPro" id="IPR006680">
    <property type="entry name" value="Amidohydro-rel"/>
</dbReference>
<reference key="1">
    <citation type="submission" date="2010-11" db="EMBL/GenBank/DDBJ databases">
        <title>The complete genome of Paludibacter propionicigenes DSM 17365.</title>
        <authorList>
            <consortium name="US DOE Joint Genome Institute (JGI-PGF)"/>
            <person name="Lucas S."/>
            <person name="Copeland A."/>
            <person name="Lapidus A."/>
            <person name="Bruce D."/>
            <person name="Goodwin L."/>
            <person name="Pitluck S."/>
            <person name="Kyrpides N."/>
            <person name="Mavromatis K."/>
            <person name="Ivanova N."/>
            <person name="Munk A.C."/>
            <person name="Brettin T."/>
            <person name="Detter J.C."/>
            <person name="Han C."/>
            <person name="Tapia R."/>
            <person name="Land M."/>
            <person name="Hauser L."/>
            <person name="Markowitz V."/>
            <person name="Cheng J.-F."/>
            <person name="Hugenholtz P."/>
            <person name="Woyke T."/>
            <person name="Wu D."/>
            <person name="Gronow S."/>
            <person name="Wellnitz S."/>
            <person name="Brambilla E."/>
            <person name="Klenk H.-P."/>
            <person name="Eisen J.A."/>
        </authorList>
    </citation>
    <scope>NUCLEOTIDE SEQUENCE</scope>
    <source>
        <strain>WB4</strain>
    </source>
</reference>
<keyword evidence="8" id="KW-1185">Reference proteome</keyword>
<evidence type="ECO:0000256" key="4">
    <source>
        <dbReference type="ARBA" id="ARBA00022723"/>
    </source>
</evidence>
<gene>
    <name evidence="7" type="ordered locus">Palpr_0933</name>
</gene>
<organism evidence="7 8">
    <name type="scientific">Paludibacter propionicigenes (strain DSM 17365 / JCM 13257 / WB4)</name>
    <dbReference type="NCBI Taxonomy" id="694427"/>
    <lineage>
        <taxon>Bacteria</taxon>
        <taxon>Pseudomonadati</taxon>
        <taxon>Bacteroidota</taxon>
        <taxon>Bacteroidia</taxon>
        <taxon>Bacteroidales</taxon>
        <taxon>Paludibacteraceae</taxon>
        <taxon>Paludibacter</taxon>
    </lineage>
</organism>
<dbReference type="CDD" id="cd01318">
    <property type="entry name" value="DHOase_IIb"/>
    <property type="match status" value="1"/>
</dbReference>
<name>E4T2Y9_PALPW</name>
<dbReference type="RefSeq" id="WP_013444452.1">
    <property type="nucleotide sequence ID" value="NC_014734.1"/>
</dbReference>
<dbReference type="eggNOG" id="COG0044">
    <property type="taxonomic scope" value="Bacteria"/>
</dbReference>
<dbReference type="HOGENOM" id="CLU_015572_1_1_10"/>
<dbReference type="Proteomes" id="UP000008718">
    <property type="component" value="Chromosome"/>
</dbReference>
<dbReference type="STRING" id="694427.Palpr_0933"/>
<dbReference type="PROSITE" id="PS00483">
    <property type="entry name" value="DIHYDROOROTASE_2"/>
    <property type="match status" value="1"/>
</dbReference>
<dbReference type="GO" id="GO:0006145">
    <property type="term" value="P:purine nucleobase catabolic process"/>
    <property type="evidence" value="ECO:0007669"/>
    <property type="project" value="TreeGrafter"/>
</dbReference>
<dbReference type="GO" id="GO:0005737">
    <property type="term" value="C:cytoplasm"/>
    <property type="evidence" value="ECO:0007669"/>
    <property type="project" value="TreeGrafter"/>
</dbReference>
<dbReference type="SUPFAM" id="SSF51556">
    <property type="entry name" value="Metallo-dependent hydrolases"/>
    <property type="match status" value="1"/>
</dbReference>
<dbReference type="Pfam" id="PF01979">
    <property type="entry name" value="Amidohydro_1"/>
    <property type="match status" value="1"/>
</dbReference>
<evidence type="ECO:0000256" key="2">
    <source>
        <dbReference type="ARBA" id="ARBA00002368"/>
    </source>
</evidence>
<evidence type="ECO:0000259" key="6">
    <source>
        <dbReference type="Pfam" id="PF01979"/>
    </source>
</evidence>
<dbReference type="GO" id="GO:0004038">
    <property type="term" value="F:allantoinase activity"/>
    <property type="evidence" value="ECO:0007669"/>
    <property type="project" value="TreeGrafter"/>
</dbReference>
<dbReference type="OrthoDB" id="9765462at2"/>
<dbReference type="SUPFAM" id="SSF51338">
    <property type="entry name" value="Composite domain of metallo-dependent hydrolases"/>
    <property type="match status" value="1"/>
</dbReference>
<dbReference type="EMBL" id="CP002345">
    <property type="protein sequence ID" value="ADQ79083.1"/>
    <property type="molecule type" value="Genomic_DNA"/>
</dbReference>
<dbReference type="AlphaFoldDB" id="E4T2Y9"/>
<keyword evidence="4" id="KW-0479">Metal-binding</keyword>
<dbReference type="InterPro" id="IPR002195">
    <property type="entry name" value="Dihydroorotase_CS"/>
</dbReference>
<evidence type="ECO:0000313" key="7">
    <source>
        <dbReference type="EMBL" id="ADQ79083.1"/>
    </source>
</evidence>
<evidence type="ECO:0000256" key="3">
    <source>
        <dbReference type="ARBA" id="ARBA00010286"/>
    </source>
</evidence>
<dbReference type="InterPro" id="IPR050138">
    <property type="entry name" value="DHOase/Allantoinase_Hydrolase"/>
</dbReference>
<evidence type="ECO:0000313" key="8">
    <source>
        <dbReference type="Proteomes" id="UP000008718"/>
    </source>
</evidence>
<dbReference type="InterPro" id="IPR011059">
    <property type="entry name" value="Metal-dep_hydrolase_composite"/>
</dbReference>
<dbReference type="GO" id="GO:0046872">
    <property type="term" value="F:metal ion binding"/>
    <property type="evidence" value="ECO:0007669"/>
    <property type="project" value="UniProtKB-KW"/>
</dbReference>
<dbReference type="Gene3D" id="3.20.20.140">
    <property type="entry name" value="Metal-dependent hydrolases"/>
    <property type="match status" value="1"/>
</dbReference>
<accession>E4T2Y9</accession>
<dbReference type="KEGG" id="ppn:Palpr_0933"/>
<feature type="domain" description="Amidohydrolase-related" evidence="6">
    <location>
        <begin position="55"/>
        <end position="430"/>
    </location>
</feature>
<evidence type="ECO:0000256" key="5">
    <source>
        <dbReference type="ARBA" id="ARBA00022801"/>
    </source>
</evidence>
<comment type="function">
    <text evidence="2">Catalyzes the reversible cyclization of carbamoyl aspartate to dihydroorotate.</text>
</comment>
<comment type="similarity">
    <text evidence="3">Belongs to the metallo-dependent hydrolases superfamily. DHOase family. Class I DHOase subfamily.</text>
</comment>
<dbReference type="PANTHER" id="PTHR43668">
    <property type="entry name" value="ALLANTOINASE"/>
    <property type="match status" value="1"/>
</dbReference>
<dbReference type="PANTHER" id="PTHR43668:SF4">
    <property type="entry name" value="ALLANTOINASE"/>
    <property type="match status" value="1"/>
</dbReference>
<dbReference type="NCBIfam" id="NF006688">
    <property type="entry name" value="PRK09236.1"/>
    <property type="match status" value="1"/>
</dbReference>